<organism evidence="10 11">
    <name type="scientific">Wenzhouxiangella limi</name>
    <dbReference type="NCBI Taxonomy" id="2707351"/>
    <lineage>
        <taxon>Bacteria</taxon>
        <taxon>Pseudomonadati</taxon>
        <taxon>Pseudomonadota</taxon>
        <taxon>Gammaproteobacteria</taxon>
        <taxon>Chromatiales</taxon>
        <taxon>Wenzhouxiangellaceae</taxon>
        <taxon>Wenzhouxiangella</taxon>
    </lineage>
</organism>
<comment type="catalytic activity">
    <reaction evidence="1">
        <text>ATP + protein L-histidine = ADP + protein N-phospho-L-histidine.</text>
        <dbReference type="EC" id="2.7.13.3"/>
    </reaction>
</comment>
<dbReference type="GO" id="GO:0000155">
    <property type="term" value="F:phosphorelay sensor kinase activity"/>
    <property type="evidence" value="ECO:0007669"/>
    <property type="project" value="InterPro"/>
</dbReference>
<keyword evidence="11" id="KW-1185">Reference proteome</keyword>
<dbReference type="PANTHER" id="PTHR43065">
    <property type="entry name" value="SENSOR HISTIDINE KINASE"/>
    <property type="match status" value="1"/>
</dbReference>
<protein>
    <recommendedName>
        <fullName evidence="2">histidine kinase</fullName>
        <ecNumber evidence="2">2.7.13.3</ecNumber>
    </recommendedName>
</protein>
<name>A0A845UYH6_9GAMM</name>
<dbReference type="PRINTS" id="PR00344">
    <property type="entry name" value="BCTRLSENSOR"/>
</dbReference>
<dbReference type="GO" id="GO:0005524">
    <property type="term" value="F:ATP binding"/>
    <property type="evidence" value="ECO:0007669"/>
    <property type="project" value="UniProtKB-KW"/>
</dbReference>
<dbReference type="Gene3D" id="1.10.287.130">
    <property type="match status" value="1"/>
</dbReference>
<comment type="caution">
    <text evidence="10">The sequence shown here is derived from an EMBL/GenBank/DDBJ whole genome shotgun (WGS) entry which is preliminary data.</text>
</comment>
<evidence type="ECO:0000256" key="7">
    <source>
        <dbReference type="ARBA" id="ARBA00022840"/>
    </source>
</evidence>
<keyword evidence="6" id="KW-0418">Kinase</keyword>
<dbReference type="Pfam" id="PF00512">
    <property type="entry name" value="HisKA"/>
    <property type="match status" value="1"/>
</dbReference>
<dbReference type="InterPro" id="IPR035965">
    <property type="entry name" value="PAS-like_dom_sf"/>
</dbReference>
<dbReference type="EMBL" id="JAAGSC010000040">
    <property type="protein sequence ID" value="NDY95768.1"/>
    <property type="molecule type" value="Genomic_DNA"/>
</dbReference>
<evidence type="ECO:0000259" key="9">
    <source>
        <dbReference type="PROSITE" id="PS50109"/>
    </source>
</evidence>
<dbReference type="SMART" id="SM00387">
    <property type="entry name" value="HATPase_c"/>
    <property type="match status" value="1"/>
</dbReference>
<dbReference type="RefSeq" id="WP_164211149.1">
    <property type="nucleotide sequence ID" value="NZ_JAAGSC010000040.1"/>
</dbReference>
<evidence type="ECO:0000256" key="2">
    <source>
        <dbReference type="ARBA" id="ARBA00012438"/>
    </source>
</evidence>
<dbReference type="PROSITE" id="PS50109">
    <property type="entry name" value="HIS_KIN"/>
    <property type="match status" value="1"/>
</dbReference>
<dbReference type="InterPro" id="IPR036097">
    <property type="entry name" value="HisK_dim/P_sf"/>
</dbReference>
<gene>
    <name evidence="10" type="ORF">G3I74_08515</name>
</gene>
<dbReference type="Gene3D" id="3.30.450.20">
    <property type="entry name" value="PAS domain"/>
    <property type="match status" value="1"/>
</dbReference>
<dbReference type="InterPro" id="IPR005467">
    <property type="entry name" value="His_kinase_dom"/>
</dbReference>
<keyword evidence="7" id="KW-0067">ATP-binding</keyword>
<evidence type="ECO:0000256" key="3">
    <source>
        <dbReference type="ARBA" id="ARBA00022553"/>
    </source>
</evidence>
<evidence type="ECO:0000256" key="1">
    <source>
        <dbReference type="ARBA" id="ARBA00000085"/>
    </source>
</evidence>
<evidence type="ECO:0000313" key="10">
    <source>
        <dbReference type="EMBL" id="NDY95768.1"/>
    </source>
</evidence>
<dbReference type="CDD" id="cd00082">
    <property type="entry name" value="HisKA"/>
    <property type="match status" value="1"/>
</dbReference>
<reference evidence="10 11" key="1">
    <citation type="submission" date="2020-02" db="EMBL/GenBank/DDBJ databases">
        <authorList>
            <person name="Zhang X.-Y."/>
        </authorList>
    </citation>
    <scope>NUCLEOTIDE SEQUENCE [LARGE SCALE GENOMIC DNA]</scope>
    <source>
        <strain evidence="10 11">C33</strain>
    </source>
</reference>
<dbReference type="EC" id="2.7.13.3" evidence="2"/>
<dbReference type="InterPro" id="IPR003661">
    <property type="entry name" value="HisK_dim/P_dom"/>
</dbReference>
<dbReference type="AlphaFoldDB" id="A0A845UYH6"/>
<dbReference type="SUPFAM" id="SSF55785">
    <property type="entry name" value="PYP-like sensor domain (PAS domain)"/>
    <property type="match status" value="1"/>
</dbReference>
<keyword evidence="8" id="KW-0902">Two-component regulatory system</keyword>
<dbReference type="Pfam" id="PF02518">
    <property type="entry name" value="HATPase_c"/>
    <property type="match status" value="1"/>
</dbReference>
<keyword evidence="5" id="KW-0547">Nucleotide-binding</keyword>
<evidence type="ECO:0000256" key="5">
    <source>
        <dbReference type="ARBA" id="ARBA00022741"/>
    </source>
</evidence>
<evidence type="ECO:0000313" key="11">
    <source>
        <dbReference type="Proteomes" id="UP000484885"/>
    </source>
</evidence>
<keyword evidence="3" id="KW-0597">Phosphoprotein</keyword>
<dbReference type="InterPro" id="IPR004358">
    <property type="entry name" value="Sig_transdc_His_kin-like_C"/>
</dbReference>
<dbReference type="SUPFAM" id="SSF55874">
    <property type="entry name" value="ATPase domain of HSP90 chaperone/DNA topoisomerase II/histidine kinase"/>
    <property type="match status" value="1"/>
</dbReference>
<evidence type="ECO:0000256" key="4">
    <source>
        <dbReference type="ARBA" id="ARBA00022679"/>
    </source>
</evidence>
<keyword evidence="4" id="KW-0808">Transferase</keyword>
<dbReference type="InterPro" id="IPR003594">
    <property type="entry name" value="HATPase_dom"/>
</dbReference>
<evidence type="ECO:0000256" key="8">
    <source>
        <dbReference type="ARBA" id="ARBA00023012"/>
    </source>
</evidence>
<dbReference type="Proteomes" id="UP000484885">
    <property type="component" value="Unassembled WGS sequence"/>
</dbReference>
<dbReference type="PANTHER" id="PTHR43065:SF16">
    <property type="entry name" value="SENSORY HISTIDINE KINASE_PHOSPHATASE NTRB"/>
    <property type="match status" value="1"/>
</dbReference>
<dbReference type="InterPro" id="IPR036890">
    <property type="entry name" value="HATPase_C_sf"/>
</dbReference>
<proteinExistence type="predicted"/>
<accession>A0A845UYH6</accession>
<feature type="domain" description="Histidine kinase" evidence="9">
    <location>
        <begin position="123"/>
        <end position="332"/>
    </location>
</feature>
<dbReference type="Gene3D" id="3.30.565.10">
    <property type="entry name" value="Histidine kinase-like ATPase, C-terminal domain"/>
    <property type="match status" value="1"/>
</dbReference>
<evidence type="ECO:0000256" key="6">
    <source>
        <dbReference type="ARBA" id="ARBA00022777"/>
    </source>
</evidence>
<dbReference type="SUPFAM" id="SSF47384">
    <property type="entry name" value="Homodimeric domain of signal transducing histidine kinase"/>
    <property type="match status" value="1"/>
</dbReference>
<sequence>MEMVDPDSLYTGILIIGTDGTIDQLNQAAADFLGRSPASLYRTPLEYADPALARWSQRLAHGHRSFQAPEASLSTTGQSADAVFTRIDGGVLIELHPVAERLRQRQLANRADQQQAIHMLSRRLAHELRNPLAGVRAAAQLIGGQTSEPALKRHAEMIQREVDRITGLIERFAGDQNTELAAINLHRILEETGELVVTERHGRLDLVRDFDPSIPPLMADGDRLHQMVLNLVRNAVQAEAGTIRLVTRIEHDSPMVDRPARHAVRIEVLDDGQGVPETLRDRLFLPMVSGRDQGSGFGLAIVQQIARAHGGLVEYLPRSPGSAFIIRLPLIPAEESDHV</sequence>
<dbReference type="SMART" id="SM00388">
    <property type="entry name" value="HisKA"/>
    <property type="match status" value="1"/>
</dbReference>